<sequence length="278" mass="31311">MDAVFKALADPSRRALLDRLRADNGQSLRELSVGLDMSRQAVTKHLAVLEAANLVSAVRTGRQRLHYLNAAPISDISQRWIGHYDRDRIHALADLKLVLEGSPMSHTSAVDSTVAPEFVHTSYIRTTPEQLWRALTEPEFTRRYWGGTALRSDWTPGSPVLWQHGPDQEFRDIGGEVLEADPYRLLSYRWHNYQPEHAEHFGWSAERLAELREEPLSVVTFTLEPAGQNVKLTVVHNGFAGETEMLRTVSGANERSGGWPELLSSLKTLLETGEPLRE</sequence>
<dbReference type="SUPFAM" id="SSF46785">
    <property type="entry name" value="Winged helix' DNA-binding domain"/>
    <property type="match status" value="1"/>
</dbReference>
<dbReference type="InterPro" id="IPR001845">
    <property type="entry name" value="HTH_ArsR_DNA-bd_dom"/>
</dbReference>
<dbReference type="InterPro" id="IPR013538">
    <property type="entry name" value="ASHA1/2-like_C"/>
</dbReference>
<gene>
    <name evidence="3" type="ORF">JHE00_00490</name>
</gene>
<dbReference type="PANTHER" id="PTHR38600">
    <property type="entry name" value="TRANSCRIPTIONAL REGULATORY PROTEIN"/>
    <property type="match status" value="1"/>
</dbReference>
<dbReference type="Pfam" id="PF12840">
    <property type="entry name" value="HTH_20"/>
    <property type="match status" value="1"/>
</dbReference>
<dbReference type="InterPro" id="IPR036390">
    <property type="entry name" value="WH_DNA-bd_sf"/>
</dbReference>
<dbReference type="GO" id="GO:0003700">
    <property type="term" value="F:DNA-binding transcription factor activity"/>
    <property type="evidence" value="ECO:0007669"/>
    <property type="project" value="InterPro"/>
</dbReference>
<dbReference type="PRINTS" id="PR00778">
    <property type="entry name" value="HTHARSR"/>
</dbReference>
<proteinExistence type="inferred from homology"/>
<name>A0A934QLG8_9PSEU</name>
<dbReference type="InterPro" id="IPR011991">
    <property type="entry name" value="ArsR-like_HTH"/>
</dbReference>
<dbReference type="Pfam" id="PF08327">
    <property type="entry name" value="AHSA1"/>
    <property type="match status" value="1"/>
</dbReference>
<comment type="caution">
    <text evidence="3">The sequence shown here is derived from an EMBL/GenBank/DDBJ whole genome shotgun (WGS) entry which is preliminary data.</text>
</comment>
<feature type="domain" description="HTH arsR-type" evidence="2">
    <location>
        <begin position="1"/>
        <end position="88"/>
    </location>
</feature>
<dbReference type="CDD" id="cd00090">
    <property type="entry name" value="HTH_ARSR"/>
    <property type="match status" value="1"/>
</dbReference>
<dbReference type="PROSITE" id="PS50987">
    <property type="entry name" value="HTH_ARSR_2"/>
    <property type="match status" value="1"/>
</dbReference>
<organism evidence="3 4">
    <name type="scientific">Prauserella cavernicola</name>
    <dbReference type="NCBI Taxonomy" id="2800127"/>
    <lineage>
        <taxon>Bacteria</taxon>
        <taxon>Bacillati</taxon>
        <taxon>Actinomycetota</taxon>
        <taxon>Actinomycetes</taxon>
        <taxon>Pseudonocardiales</taxon>
        <taxon>Pseudonocardiaceae</taxon>
        <taxon>Prauserella</taxon>
    </lineage>
</organism>
<evidence type="ECO:0000313" key="3">
    <source>
        <dbReference type="EMBL" id="MBK1782782.1"/>
    </source>
</evidence>
<protein>
    <submittedName>
        <fullName evidence="3">Metalloregulator ArsR/SmtB family transcription factor</fullName>
    </submittedName>
</protein>
<dbReference type="Proteomes" id="UP000635245">
    <property type="component" value="Unassembled WGS sequence"/>
</dbReference>
<dbReference type="RefSeq" id="WP_200315697.1">
    <property type="nucleotide sequence ID" value="NZ_JAENJH010000001.1"/>
</dbReference>
<dbReference type="SUPFAM" id="SSF55961">
    <property type="entry name" value="Bet v1-like"/>
    <property type="match status" value="1"/>
</dbReference>
<evidence type="ECO:0000259" key="2">
    <source>
        <dbReference type="PROSITE" id="PS50987"/>
    </source>
</evidence>
<reference evidence="3" key="1">
    <citation type="submission" date="2020-12" db="EMBL/GenBank/DDBJ databases">
        <title>Prauserella sp. ASG 168, a novel actinomycete isolated from cave rock.</title>
        <authorList>
            <person name="Suriyachadkun C."/>
        </authorList>
    </citation>
    <scope>NUCLEOTIDE SEQUENCE</scope>
    <source>
        <strain evidence="3">ASG 168</strain>
    </source>
</reference>
<evidence type="ECO:0000313" key="4">
    <source>
        <dbReference type="Proteomes" id="UP000635245"/>
    </source>
</evidence>
<dbReference type="AlphaFoldDB" id="A0A934QLG8"/>
<dbReference type="SMART" id="SM00418">
    <property type="entry name" value="HTH_ARSR"/>
    <property type="match status" value="1"/>
</dbReference>
<keyword evidence="4" id="KW-1185">Reference proteome</keyword>
<dbReference type="InterPro" id="IPR036388">
    <property type="entry name" value="WH-like_DNA-bd_sf"/>
</dbReference>
<dbReference type="PANTHER" id="PTHR38600:SF1">
    <property type="entry name" value="TRANSCRIPTIONAL REGULATORY PROTEIN"/>
    <property type="match status" value="1"/>
</dbReference>
<accession>A0A934QLG8</accession>
<dbReference type="Gene3D" id="1.10.10.10">
    <property type="entry name" value="Winged helix-like DNA-binding domain superfamily/Winged helix DNA-binding domain"/>
    <property type="match status" value="1"/>
</dbReference>
<dbReference type="EMBL" id="JAENJH010000001">
    <property type="protein sequence ID" value="MBK1782782.1"/>
    <property type="molecule type" value="Genomic_DNA"/>
</dbReference>
<dbReference type="CDD" id="cd08893">
    <property type="entry name" value="SRPBCC_CalC_Aha1-like_GntR-HTH"/>
    <property type="match status" value="1"/>
</dbReference>
<evidence type="ECO:0000256" key="1">
    <source>
        <dbReference type="ARBA" id="ARBA00006817"/>
    </source>
</evidence>
<dbReference type="Gene3D" id="3.30.530.20">
    <property type="match status" value="1"/>
</dbReference>
<dbReference type="NCBIfam" id="NF033788">
    <property type="entry name" value="HTH_metalloreg"/>
    <property type="match status" value="1"/>
</dbReference>
<dbReference type="InterPro" id="IPR023393">
    <property type="entry name" value="START-like_dom_sf"/>
</dbReference>
<comment type="similarity">
    <text evidence="1">Belongs to the AHA1 family.</text>
</comment>